<protein>
    <submittedName>
        <fullName evidence="2">Uncharacterized protein</fullName>
    </submittedName>
</protein>
<name>A0ABS8A3H9_9FLAO</name>
<proteinExistence type="predicted"/>
<keyword evidence="1" id="KW-0732">Signal</keyword>
<dbReference type="RefSeq" id="WP_225689543.1">
    <property type="nucleotide sequence ID" value="NZ_JAERSE020000004.1"/>
</dbReference>
<feature type="signal peptide" evidence="1">
    <location>
        <begin position="1"/>
        <end position="19"/>
    </location>
</feature>
<evidence type="ECO:0000256" key="1">
    <source>
        <dbReference type="SAM" id="SignalP"/>
    </source>
</evidence>
<evidence type="ECO:0000313" key="3">
    <source>
        <dbReference type="Proteomes" id="UP000618240"/>
    </source>
</evidence>
<reference evidence="2 3" key="1">
    <citation type="submission" date="2021-09" db="EMBL/GenBank/DDBJ databases">
        <title>Genome sequencing and assembly of Chryseobacterium sp. RG1.</title>
        <authorList>
            <person name="Chhetri G."/>
        </authorList>
    </citation>
    <scope>NUCLEOTIDE SEQUENCE [LARGE SCALE GENOMIC DNA]</scope>
    <source>
        <strain evidence="2 3">RG1</strain>
    </source>
</reference>
<organism evidence="2 3">
    <name type="scientific">Chryseobacterium tagetis</name>
    <dbReference type="NCBI Taxonomy" id="2801334"/>
    <lineage>
        <taxon>Bacteria</taxon>
        <taxon>Pseudomonadati</taxon>
        <taxon>Bacteroidota</taxon>
        <taxon>Flavobacteriia</taxon>
        <taxon>Flavobacteriales</taxon>
        <taxon>Weeksellaceae</taxon>
        <taxon>Chryseobacterium group</taxon>
        <taxon>Chryseobacterium</taxon>
    </lineage>
</organism>
<feature type="chain" id="PRO_5046545075" evidence="1">
    <location>
        <begin position="20"/>
        <end position="139"/>
    </location>
</feature>
<accession>A0ABS8A3H9</accession>
<dbReference type="EMBL" id="JAERSE020000004">
    <property type="protein sequence ID" value="MCA6068320.1"/>
    <property type="molecule type" value="Genomic_DNA"/>
</dbReference>
<gene>
    <name evidence="2" type="ORF">JI747_014100</name>
</gene>
<comment type="caution">
    <text evidence="2">The sequence shown here is derived from an EMBL/GenBank/DDBJ whole genome shotgun (WGS) entry which is preliminary data.</text>
</comment>
<dbReference type="Proteomes" id="UP000618240">
    <property type="component" value="Unassembled WGS sequence"/>
</dbReference>
<keyword evidence="3" id="KW-1185">Reference proteome</keyword>
<evidence type="ECO:0000313" key="2">
    <source>
        <dbReference type="EMBL" id="MCA6068320.1"/>
    </source>
</evidence>
<sequence>MKPNFKILLLLTFANLVNAQKTFFLGTFRAQGTGKNYWCLNAGNYVLKEVANLNEYDNLKKEFYSTHKNEWPFTTSIKGNRPFIIFKSKTRNSSENCDVSTTGYIQADSMGKIQEILAQRKTEYKFIEEPQILYTYNAN</sequence>